<sequence>MALTLNIGIVAHVDAGKTSLTERLLYDTGAIDRLGRVDAGDTRTDTGRIERERGITVRAAVAPFTVGDTRVNLIDTPGHTDFVAEVERALTVLDGAILVLSAVEGVQAHTRVLMRTLREAGLPTLLFVNKTDRAGARPDGVLADVRRRLAPNALPLGTVEDPGTPDARTVPFSLDDPGFAARAAEALAEQDDALLAAVVDGLPLPPAAELAERLAAQTARGLVHPVLFGSAITGAGIDALLSAVTGLLPAAGPGPEDGEPRGTVFAVERAPSGEKTGYLRLFSGRLEPRARVAFDRADPGAAPHKGRITRLEVVGAESDRGRALTAGEIGRIGGPPGLRVGDRLGPPLPGAPTARFARPSLESVARPVRAADAPRLHAALTALAEQDPLIRVRTVPGEGVSVLLYGEVQKEVVAATLAGDFGVEAVFEPGRTVHTEQVTGVGEAVEAIGSQPQDGFWATVGLRVAPAGRGEGVRFDREVEPGALPAAFDRAIEETVHLTLEQGLYGWPVADCAVTLIRSGFSSVFSTAADFRSLTPMVLMRALHRAGTRVHEPVHAFEADVPAGALGPVSAALSRGGAHVRDAAPAGEEWHLTGEVPARAVHPLQRALPGLTGGEGVLLTRPATSRPVTGTPPRRPRTDGNPLDRAEYMIWLNNAGPRKT</sequence>
<dbReference type="SUPFAM" id="SSF54980">
    <property type="entry name" value="EF-G C-terminal domain-like"/>
    <property type="match status" value="2"/>
</dbReference>
<dbReference type="PANTHER" id="PTHR43261">
    <property type="entry name" value="TRANSLATION ELONGATION FACTOR G-RELATED"/>
    <property type="match status" value="1"/>
</dbReference>
<evidence type="ECO:0000259" key="5">
    <source>
        <dbReference type="PROSITE" id="PS51722"/>
    </source>
</evidence>
<dbReference type="InterPro" id="IPR027417">
    <property type="entry name" value="P-loop_NTPase"/>
</dbReference>
<dbReference type="InterPro" id="IPR009000">
    <property type="entry name" value="Transl_B-barrel_sf"/>
</dbReference>
<keyword evidence="2" id="KW-0648">Protein biosynthesis</keyword>
<dbReference type="PRINTS" id="PR00315">
    <property type="entry name" value="ELONGATNFCT"/>
</dbReference>
<dbReference type="Proteomes" id="UP000572635">
    <property type="component" value="Unassembled WGS sequence"/>
</dbReference>
<name>A0A7W8QHJ2_9ACTN</name>
<evidence type="ECO:0000256" key="3">
    <source>
        <dbReference type="ARBA" id="ARBA00023134"/>
    </source>
</evidence>
<evidence type="ECO:0000313" key="6">
    <source>
        <dbReference type="EMBL" id="MBB5430582.1"/>
    </source>
</evidence>
<dbReference type="Pfam" id="PF03764">
    <property type="entry name" value="EFG_IV"/>
    <property type="match status" value="1"/>
</dbReference>
<dbReference type="PRINTS" id="PR01037">
    <property type="entry name" value="TCRTETOQM"/>
</dbReference>
<reference evidence="6 7" key="1">
    <citation type="submission" date="2020-08" db="EMBL/GenBank/DDBJ databases">
        <title>Sequencing the genomes of 1000 actinobacteria strains.</title>
        <authorList>
            <person name="Klenk H.-P."/>
        </authorList>
    </citation>
    <scope>NUCLEOTIDE SEQUENCE [LARGE SCALE GENOMIC DNA]</scope>
    <source>
        <strain evidence="6 7">DSM 44551</strain>
    </source>
</reference>
<dbReference type="AlphaFoldDB" id="A0A7W8QHJ2"/>
<dbReference type="InterPro" id="IPR031157">
    <property type="entry name" value="G_TR_CS"/>
</dbReference>
<dbReference type="CDD" id="cd04168">
    <property type="entry name" value="TetM_like"/>
    <property type="match status" value="1"/>
</dbReference>
<dbReference type="SUPFAM" id="SSF52540">
    <property type="entry name" value="P-loop containing nucleoside triphosphate hydrolases"/>
    <property type="match status" value="1"/>
</dbReference>
<dbReference type="InterPro" id="IPR020568">
    <property type="entry name" value="Ribosomal_Su5_D2-typ_SF"/>
</dbReference>
<feature type="domain" description="Tr-type G" evidence="5">
    <location>
        <begin position="2"/>
        <end position="256"/>
    </location>
</feature>
<dbReference type="EMBL" id="JACHDB010000001">
    <property type="protein sequence ID" value="MBB5430582.1"/>
    <property type="molecule type" value="Genomic_DNA"/>
</dbReference>
<dbReference type="Pfam" id="PF00009">
    <property type="entry name" value="GTP_EFTU"/>
    <property type="match status" value="1"/>
</dbReference>
<protein>
    <submittedName>
        <fullName evidence="6">Ribosomal protection tetracycline resistance protein</fullName>
    </submittedName>
</protein>
<keyword evidence="1" id="KW-0547">Nucleotide-binding</keyword>
<dbReference type="GO" id="GO:0005525">
    <property type="term" value="F:GTP binding"/>
    <property type="evidence" value="ECO:0007669"/>
    <property type="project" value="UniProtKB-KW"/>
</dbReference>
<dbReference type="SMART" id="SM00889">
    <property type="entry name" value="EFG_IV"/>
    <property type="match status" value="1"/>
</dbReference>
<dbReference type="Gene3D" id="3.40.50.300">
    <property type="entry name" value="P-loop containing nucleotide triphosphate hydrolases"/>
    <property type="match status" value="1"/>
</dbReference>
<dbReference type="PANTHER" id="PTHR43261:SF1">
    <property type="entry name" value="RIBOSOME-RELEASING FACTOR 2, MITOCHONDRIAL"/>
    <property type="match status" value="1"/>
</dbReference>
<dbReference type="Gene3D" id="3.30.230.10">
    <property type="match status" value="1"/>
</dbReference>
<dbReference type="Gene3D" id="3.30.70.870">
    <property type="entry name" value="Elongation Factor G (Translational Gtpase), domain 3"/>
    <property type="match status" value="1"/>
</dbReference>
<dbReference type="GO" id="GO:0006412">
    <property type="term" value="P:translation"/>
    <property type="evidence" value="ECO:0007669"/>
    <property type="project" value="UniProtKB-KW"/>
</dbReference>
<dbReference type="RefSeq" id="WP_184388564.1">
    <property type="nucleotide sequence ID" value="NZ_BAAAJD010000023.1"/>
</dbReference>
<keyword evidence="3" id="KW-0342">GTP-binding</keyword>
<dbReference type="PROSITE" id="PS51722">
    <property type="entry name" value="G_TR_2"/>
    <property type="match status" value="1"/>
</dbReference>
<proteinExistence type="predicted"/>
<feature type="region of interest" description="Disordered" evidence="4">
    <location>
        <begin position="612"/>
        <end position="642"/>
    </location>
</feature>
<dbReference type="GO" id="GO:0032790">
    <property type="term" value="P:ribosome disassembly"/>
    <property type="evidence" value="ECO:0007669"/>
    <property type="project" value="TreeGrafter"/>
</dbReference>
<evidence type="ECO:0000256" key="2">
    <source>
        <dbReference type="ARBA" id="ARBA00022917"/>
    </source>
</evidence>
<gene>
    <name evidence="6" type="ORF">HDA36_000666</name>
</gene>
<dbReference type="InterPro" id="IPR005225">
    <property type="entry name" value="Small_GTP-bd"/>
</dbReference>
<dbReference type="SUPFAM" id="SSF50447">
    <property type="entry name" value="Translation proteins"/>
    <property type="match status" value="1"/>
</dbReference>
<dbReference type="InterPro" id="IPR000640">
    <property type="entry name" value="EFG_V-like"/>
</dbReference>
<dbReference type="NCBIfam" id="TIGR00231">
    <property type="entry name" value="small_GTP"/>
    <property type="match status" value="1"/>
</dbReference>
<dbReference type="SUPFAM" id="SSF54211">
    <property type="entry name" value="Ribosomal protein S5 domain 2-like"/>
    <property type="match status" value="1"/>
</dbReference>
<dbReference type="InterPro" id="IPR014721">
    <property type="entry name" value="Ribsml_uS5_D2-typ_fold_subgr"/>
</dbReference>
<dbReference type="PROSITE" id="PS00301">
    <property type="entry name" value="G_TR_1"/>
    <property type="match status" value="1"/>
</dbReference>
<dbReference type="Pfam" id="PF00679">
    <property type="entry name" value="EFG_C"/>
    <property type="match status" value="1"/>
</dbReference>
<dbReference type="GO" id="GO:0003924">
    <property type="term" value="F:GTPase activity"/>
    <property type="evidence" value="ECO:0007669"/>
    <property type="project" value="InterPro"/>
</dbReference>
<evidence type="ECO:0000256" key="4">
    <source>
        <dbReference type="SAM" id="MobiDB-lite"/>
    </source>
</evidence>
<organism evidence="6 7">
    <name type="scientific">Nocardiopsis composta</name>
    <dbReference type="NCBI Taxonomy" id="157465"/>
    <lineage>
        <taxon>Bacteria</taxon>
        <taxon>Bacillati</taxon>
        <taxon>Actinomycetota</taxon>
        <taxon>Actinomycetes</taxon>
        <taxon>Streptosporangiales</taxon>
        <taxon>Nocardiopsidaceae</taxon>
        <taxon>Nocardiopsis</taxon>
    </lineage>
</organism>
<accession>A0A7W8QHJ2</accession>
<dbReference type="InterPro" id="IPR005517">
    <property type="entry name" value="Transl_elong_EFG/EF2_IV"/>
</dbReference>
<dbReference type="InterPro" id="IPR035647">
    <property type="entry name" value="EFG_III/V"/>
</dbReference>
<dbReference type="InterPro" id="IPR000795">
    <property type="entry name" value="T_Tr_GTP-bd_dom"/>
</dbReference>
<evidence type="ECO:0000313" key="7">
    <source>
        <dbReference type="Proteomes" id="UP000572635"/>
    </source>
</evidence>
<comment type="caution">
    <text evidence="6">The sequence shown here is derived from an EMBL/GenBank/DDBJ whole genome shotgun (WGS) entry which is preliminary data.</text>
</comment>
<keyword evidence="7" id="KW-1185">Reference proteome</keyword>
<evidence type="ECO:0000256" key="1">
    <source>
        <dbReference type="ARBA" id="ARBA00022741"/>
    </source>
</evidence>
<dbReference type="Gene3D" id="2.40.30.10">
    <property type="entry name" value="Translation factors"/>
    <property type="match status" value="1"/>
</dbReference>